<name>A0ACC2KXC9_PERAE</name>
<sequence length="223" mass="25434">MGGWCEKLPRQFGLQDVLAIWRTTWTNECMVGGVQLPKTNCPADGYFQQSLGNYSEGQVGSPIASVAPPDWPETCLKGLHPRRRPEGIQGKIVAVRPPLIGFRKSAIFKGRCKRRSLRYSKLETLWGNPPLWTKFASPCSLPLRRGLHLSGQERLQHCLARVDPDQWASLVAFWGSWEGVVRSKRNSKNHEKERDPLCPTVTDLRNQFLPLKWCRLKHDLICH</sequence>
<keyword evidence="2" id="KW-1185">Reference proteome</keyword>
<comment type="caution">
    <text evidence="1">The sequence shown here is derived from an EMBL/GenBank/DDBJ whole genome shotgun (WGS) entry which is preliminary data.</text>
</comment>
<organism evidence="1 2">
    <name type="scientific">Persea americana</name>
    <name type="common">Avocado</name>
    <dbReference type="NCBI Taxonomy" id="3435"/>
    <lineage>
        <taxon>Eukaryota</taxon>
        <taxon>Viridiplantae</taxon>
        <taxon>Streptophyta</taxon>
        <taxon>Embryophyta</taxon>
        <taxon>Tracheophyta</taxon>
        <taxon>Spermatophyta</taxon>
        <taxon>Magnoliopsida</taxon>
        <taxon>Magnoliidae</taxon>
        <taxon>Laurales</taxon>
        <taxon>Lauraceae</taxon>
        <taxon>Persea</taxon>
    </lineage>
</organism>
<reference evidence="1 2" key="1">
    <citation type="journal article" date="2022" name="Hortic Res">
        <title>A haplotype resolved chromosomal level avocado genome allows analysis of novel avocado genes.</title>
        <authorList>
            <person name="Nath O."/>
            <person name="Fletcher S.J."/>
            <person name="Hayward A."/>
            <person name="Shaw L.M."/>
            <person name="Masouleh A.K."/>
            <person name="Furtado A."/>
            <person name="Henry R.J."/>
            <person name="Mitter N."/>
        </authorList>
    </citation>
    <scope>NUCLEOTIDE SEQUENCE [LARGE SCALE GENOMIC DNA]</scope>
    <source>
        <strain evidence="2">cv. Hass</strain>
    </source>
</reference>
<dbReference type="Proteomes" id="UP001234297">
    <property type="component" value="Chromosome 11"/>
</dbReference>
<protein>
    <submittedName>
        <fullName evidence="1">Uncharacterized protein</fullName>
    </submittedName>
</protein>
<accession>A0ACC2KXC9</accession>
<proteinExistence type="predicted"/>
<evidence type="ECO:0000313" key="1">
    <source>
        <dbReference type="EMBL" id="KAJ8625747.1"/>
    </source>
</evidence>
<gene>
    <name evidence="1" type="ORF">MRB53_034277</name>
</gene>
<evidence type="ECO:0000313" key="2">
    <source>
        <dbReference type="Proteomes" id="UP001234297"/>
    </source>
</evidence>
<dbReference type="EMBL" id="CM056819">
    <property type="protein sequence ID" value="KAJ8625747.1"/>
    <property type="molecule type" value="Genomic_DNA"/>
</dbReference>